<organism evidence="2 3">
    <name type="scientific">Timema podura</name>
    <name type="common">Walking stick</name>
    <dbReference type="NCBI Taxonomy" id="61482"/>
    <lineage>
        <taxon>Eukaryota</taxon>
        <taxon>Metazoa</taxon>
        <taxon>Ecdysozoa</taxon>
        <taxon>Arthropoda</taxon>
        <taxon>Hexapoda</taxon>
        <taxon>Insecta</taxon>
        <taxon>Pterygota</taxon>
        <taxon>Neoptera</taxon>
        <taxon>Polyneoptera</taxon>
        <taxon>Phasmatodea</taxon>
        <taxon>Timematodea</taxon>
        <taxon>Timematoidea</taxon>
        <taxon>Timematidae</taxon>
        <taxon>Timema</taxon>
    </lineage>
</organism>
<evidence type="ECO:0000313" key="2">
    <source>
        <dbReference type="EMBL" id="CAG2065641.1"/>
    </source>
</evidence>
<protein>
    <submittedName>
        <fullName evidence="2">Uncharacterized protein</fullName>
    </submittedName>
</protein>
<evidence type="ECO:0000256" key="1">
    <source>
        <dbReference type="SAM" id="Coils"/>
    </source>
</evidence>
<dbReference type="PANTHER" id="PTHR45703">
    <property type="entry name" value="DYNEIN HEAVY CHAIN"/>
    <property type="match status" value="1"/>
</dbReference>
<dbReference type="InterPro" id="IPR026983">
    <property type="entry name" value="DHC"/>
</dbReference>
<dbReference type="EMBL" id="CAJPIN010045334">
    <property type="protein sequence ID" value="CAG2065641.1"/>
    <property type="molecule type" value="Genomic_DNA"/>
</dbReference>
<dbReference type="PANTHER" id="PTHR45703:SF8">
    <property type="entry name" value="DYNEINS HEAVY CHAIN"/>
    <property type="match status" value="1"/>
</dbReference>
<name>A0ABN7PG40_TIMPD</name>
<dbReference type="Proteomes" id="UP001153148">
    <property type="component" value="Unassembled WGS sequence"/>
</dbReference>
<reference evidence="2" key="1">
    <citation type="submission" date="2021-03" db="EMBL/GenBank/DDBJ databases">
        <authorList>
            <person name="Tran Van P."/>
        </authorList>
    </citation>
    <scope>NUCLEOTIDE SEQUENCE</scope>
</reference>
<keyword evidence="3" id="KW-1185">Reference proteome</keyword>
<keyword evidence="1" id="KW-0175">Coiled coil</keyword>
<comment type="caution">
    <text evidence="2">The sequence shown here is derived from an EMBL/GenBank/DDBJ whole genome shotgun (WGS) entry which is preliminary data.</text>
</comment>
<feature type="non-terminal residue" evidence="2">
    <location>
        <position position="1"/>
    </location>
</feature>
<sequence>RIICFVQELPDKWNTTKKIAVTVKQGVAPIMAAEVTLIRKRLVLFDHTQTQFRDSFRKMDFFKYSCEDVYEKINLAQMEILELEEQMKSIVEQSTIFEVNVPDFKSLKACRKEIKLIKIFCWVVGMERSQLSLVRTNEELLGCKKKVEALV</sequence>
<feature type="coiled-coil region" evidence="1">
    <location>
        <begin position="66"/>
        <end position="93"/>
    </location>
</feature>
<accession>A0ABN7PG40</accession>
<evidence type="ECO:0000313" key="3">
    <source>
        <dbReference type="Proteomes" id="UP001153148"/>
    </source>
</evidence>
<proteinExistence type="predicted"/>
<gene>
    <name evidence="2" type="ORF">TPAB3V08_LOCUS12585</name>
</gene>